<dbReference type="EMBL" id="BAHC01000151">
    <property type="protein sequence ID" value="GAB91845.1"/>
    <property type="molecule type" value="Genomic_DNA"/>
</dbReference>
<feature type="region of interest" description="Disordered" evidence="1">
    <location>
        <begin position="32"/>
        <end position="79"/>
    </location>
</feature>
<evidence type="ECO:0000313" key="3">
    <source>
        <dbReference type="EMBL" id="GAB91845.1"/>
    </source>
</evidence>
<feature type="compositionally biased region" description="Low complexity" evidence="1">
    <location>
        <begin position="55"/>
        <end position="69"/>
    </location>
</feature>
<reference evidence="3 4" key="1">
    <citation type="submission" date="2012-08" db="EMBL/GenBank/DDBJ databases">
        <title>Whole genome shotgun sequence of Gordonia rhizosphera NBRC 16068.</title>
        <authorList>
            <person name="Takarada H."/>
            <person name="Isaki S."/>
            <person name="Hosoyama A."/>
            <person name="Tsuchikane K."/>
            <person name="Katsumata H."/>
            <person name="Baba S."/>
            <person name="Ohji S."/>
            <person name="Yamazaki S."/>
            <person name="Fujita N."/>
        </authorList>
    </citation>
    <scope>NUCLEOTIDE SEQUENCE [LARGE SCALE GENOMIC DNA]</scope>
    <source>
        <strain evidence="3 4">NBRC 16068</strain>
    </source>
</reference>
<feature type="transmembrane region" description="Helical" evidence="2">
    <location>
        <begin position="83"/>
        <end position="107"/>
    </location>
</feature>
<dbReference type="OrthoDB" id="4381083at2"/>
<dbReference type="InterPro" id="IPR038468">
    <property type="entry name" value="MmpS_C"/>
</dbReference>
<keyword evidence="2" id="KW-0472">Membrane</keyword>
<evidence type="ECO:0000313" key="4">
    <source>
        <dbReference type="Proteomes" id="UP000008363"/>
    </source>
</evidence>
<accession>K6VY80</accession>
<organism evidence="3 4">
    <name type="scientific">Gordonia rhizosphera NBRC 16068</name>
    <dbReference type="NCBI Taxonomy" id="1108045"/>
    <lineage>
        <taxon>Bacteria</taxon>
        <taxon>Bacillati</taxon>
        <taxon>Actinomycetota</taxon>
        <taxon>Actinomycetes</taxon>
        <taxon>Mycobacteriales</taxon>
        <taxon>Gordoniaceae</taxon>
        <taxon>Gordonia</taxon>
    </lineage>
</organism>
<dbReference type="RefSeq" id="WP_006335754.1">
    <property type="nucleotide sequence ID" value="NZ_BAHC01000151.1"/>
</dbReference>
<keyword evidence="2" id="KW-0812">Transmembrane</keyword>
<dbReference type="Gene3D" id="2.60.40.2880">
    <property type="entry name" value="MmpS1-5, C-terminal soluble domain"/>
    <property type="match status" value="1"/>
</dbReference>
<gene>
    <name evidence="3" type="ORF">GORHZ_151_00170</name>
</gene>
<keyword evidence="4" id="KW-1185">Reference proteome</keyword>
<dbReference type="eggNOG" id="ENOG5031VXP">
    <property type="taxonomic scope" value="Bacteria"/>
</dbReference>
<sequence>MGQPDGGPARPLDDLYRTPLYPQLYPPLGYAPDGTPIFVPGQQGAPPSPPLEPIADSGSGDSAGADEAPPAAPGRGDRSDRRLIGVLSLVAIAAIGLLALTVGRAALRTDEPAAAPTLPVFITPTEPPTVAPGVPGLPGDATEALPGDPGAPVAPIGKQVVYEVTSAGGATILYVDAAGLRTTIGAPSPWTLSFTGSANPLRVLVLAGPGAASCVIKVDGRIVAADRISADSTRRTVSCRA</sequence>
<proteinExistence type="predicted"/>
<dbReference type="AlphaFoldDB" id="K6VY80"/>
<dbReference type="STRING" id="1108045.GORHZ_151_00170"/>
<dbReference type="Proteomes" id="UP000008363">
    <property type="component" value="Unassembled WGS sequence"/>
</dbReference>
<keyword evidence="2" id="KW-1133">Transmembrane helix</keyword>
<evidence type="ECO:0000256" key="1">
    <source>
        <dbReference type="SAM" id="MobiDB-lite"/>
    </source>
</evidence>
<protein>
    <submittedName>
        <fullName evidence="3">Uncharacterized protein</fullName>
    </submittedName>
</protein>
<evidence type="ECO:0000256" key="2">
    <source>
        <dbReference type="SAM" id="Phobius"/>
    </source>
</evidence>
<name>K6VY80_9ACTN</name>
<comment type="caution">
    <text evidence="3">The sequence shown here is derived from an EMBL/GenBank/DDBJ whole genome shotgun (WGS) entry which is preliminary data.</text>
</comment>